<feature type="non-terminal residue" evidence="2">
    <location>
        <position position="1"/>
    </location>
</feature>
<evidence type="ECO:0000256" key="1">
    <source>
        <dbReference type="SAM" id="MobiDB-lite"/>
    </source>
</evidence>
<accession>A0A061QTB5</accession>
<protein>
    <submittedName>
        <fullName evidence="2">Uncharacterized protein</fullName>
    </submittedName>
</protein>
<proteinExistence type="predicted"/>
<reference evidence="2" key="1">
    <citation type="submission" date="2014-05" db="EMBL/GenBank/DDBJ databases">
        <title>The transcriptome of the halophilic microalga Tetraselmis sp. GSL018 isolated from the Great Salt Lake, Utah.</title>
        <authorList>
            <person name="Jinkerson R.E."/>
            <person name="D'Adamo S."/>
            <person name="Posewitz M.C."/>
        </authorList>
    </citation>
    <scope>NUCLEOTIDE SEQUENCE</scope>
    <source>
        <strain evidence="2">GSL018</strain>
    </source>
</reference>
<dbReference type="AlphaFoldDB" id="A0A061QTB5"/>
<sequence length="67" mass="7566">LEMHPRKLGSGTRQHGPSAERHEVRERALAWPLTSVLGRLLRLLVNDLLALCKEFLLDLLDALPTNN</sequence>
<organism evidence="2">
    <name type="scientific">Tetraselmis sp. GSL018</name>
    <dbReference type="NCBI Taxonomy" id="582737"/>
    <lineage>
        <taxon>Eukaryota</taxon>
        <taxon>Viridiplantae</taxon>
        <taxon>Chlorophyta</taxon>
        <taxon>core chlorophytes</taxon>
        <taxon>Chlorodendrophyceae</taxon>
        <taxon>Chlorodendrales</taxon>
        <taxon>Chlorodendraceae</taxon>
        <taxon>Tetraselmis</taxon>
    </lineage>
</organism>
<dbReference type="EMBL" id="GBEZ01025527">
    <property type="protein sequence ID" value="JAC61571.1"/>
    <property type="molecule type" value="Transcribed_RNA"/>
</dbReference>
<evidence type="ECO:0000313" key="2">
    <source>
        <dbReference type="EMBL" id="JAC61571.1"/>
    </source>
</evidence>
<name>A0A061QTB5_9CHLO</name>
<feature type="region of interest" description="Disordered" evidence="1">
    <location>
        <begin position="1"/>
        <end position="23"/>
    </location>
</feature>
<gene>
    <name evidence="2" type="ORF">TSPGSL018_25858</name>
</gene>